<dbReference type="OrthoDB" id="10290991at2759"/>
<reference evidence="2 3" key="1">
    <citation type="submission" date="2020-12" db="EMBL/GenBank/DDBJ databases">
        <title>Metabolic potential, ecology and presence of endohyphal bacteria is reflected in genomic diversity of Mucoromycotina.</title>
        <authorList>
            <person name="Muszewska A."/>
            <person name="Okrasinska A."/>
            <person name="Steczkiewicz K."/>
            <person name="Drgas O."/>
            <person name="Orlowska M."/>
            <person name="Perlinska-Lenart U."/>
            <person name="Aleksandrzak-Piekarczyk T."/>
            <person name="Szatraj K."/>
            <person name="Zielenkiewicz U."/>
            <person name="Pilsyk S."/>
            <person name="Malc E."/>
            <person name="Mieczkowski P."/>
            <person name="Kruszewska J.S."/>
            <person name="Biernat P."/>
            <person name="Pawlowska J."/>
        </authorList>
    </citation>
    <scope>NUCLEOTIDE SEQUENCE [LARGE SCALE GENOMIC DNA]</scope>
    <source>
        <strain evidence="2 3">CBS 142.35</strain>
    </source>
</reference>
<evidence type="ECO:0000313" key="3">
    <source>
        <dbReference type="Proteomes" id="UP000646827"/>
    </source>
</evidence>
<dbReference type="InterPro" id="IPR036047">
    <property type="entry name" value="F-box-like_dom_sf"/>
</dbReference>
<dbReference type="InterPro" id="IPR050648">
    <property type="entry name" value="F-box_LRR-repeat"/>
</dbReference>
<dbReference type="InterPro" id="IPR001810">
    <property type="entry name" value="F-box_dom"/>
</dbReference>
<dbReference type="PANTHER" id="PTHR13382">
    <property type="entry name" value="MITOCHONDRIAL ATP SYNTHASE COUPLING FACTOR B"/>
    <property type="match status" value="1"/>
</dbReference>
<organism evidence="2 3">
    <name type="scientific">Circinella minor</name>
    <dbReference type="NCBI Taxonomy" id="1195481"/>
    <lineage>
        <taxon>Eukaryota</taxon>
        <taxon>Fungi</taxon>
        <taxon>Fungi incertae sedis</taxon>
        <taxon>Mucoromycota</taxon>
        <taxon>Mucoromycotina</taxon>
        <taxon>Mucoromycetes</taxon>
        <taxon>Mucorales</taxon>
        <taxon>Lichtheimiaceae</taxon>
        <taxon>Circinella</taxon>
    </lineage>
</organism>
<dbReference type="SUPFAM" id="SSF52047">
    <property type="entry name" value="RNI-like"/>
    <property type="match status" value="1"/>
</dbReference>
<comment type="caution">
    <text evidence="2">The sequence shown here is derived from an EMBL/GenBank/DDBJ whole genome shotgun (WGS) entry which is preliminary data.</text>
</comment>
<gene>
    <name evidence="2" type="ORF">INT45_006414</name>
</gene>
<dbReference type="EMBL" id="JAEPRB010000011">
    <property type="protein sequence ID" value="KAG2227007.1"/>
    <property type="molecule type" value="Genomic_DNA"/>
</dbReference>
<dbReference type="InterPro" id="IPR032675">
    <property type="entry name" value="LRR_dom_sf"/>
</dbReference>
<proteinExistence type="predicted"/>
<accession>A0A8H7SF49</accession>
<name>A0A8H7SF49_9FUNG</name>
<sequence length="792" mass="90905">MEICDITHKNELAVLFLKCAIIAILQDNLYLSLDNAYQSIGLAPQIAQGYICAAQALLSLAKYNDVVDICDRGLSPQQIGTSTNSNNKDYDSVLSSTSTTTELSQYHELLKSLKHEALLQVSRTTTTGILVEKLPIELLEDIFMNLLSAQDRLVCVRVCNSWRKFILDEVPQFSHELVLEYMPESVMGRMVASTPEHGKVRKIVIQFDDYDYFEATSLKLKAFDLLLQYKCTHIEKLEFRGDPNDGIPSVRKKIIQFLQDNKDTLKEIVIHENVLPQFIFDVIISCPNIIYIYSSTKESPLRQIFMQQREQLYRQQKNRYSSSKTKYDNMKRMQFITRSHAAKVYDEYAERGSIIDDDKVKQMENQHTSLTYLEIEGLPIPAFREPFWQKVFYLQHLILGEPRTPHLLDEVQVRLLHALNLHCPNLITLRCGYHFKTKPILSVCNNTSKNYNGSDCYSIEEKGFRELTLRPMIYQSHMLAKACLGMNGIGSLIQKSFNTLQVLHLPIEVFNIHVSSILNTLPHLYELGLYMDRTVGGRHHDHEDNMLKPQQARMIVQKCSLLTVIVLTAPTSDEALFELTKLSQLHRVYFINSTFEYFTNSQSRDNVKSLLESGYEPFTSAQLFFENCTTLQEVTVRGPFFTNHDLRQLVANNSQLTKLSLHGCDQLTIDGITAALDVTTNLLLCSFTFVKLYTDMDLYRLLMALPKSIIEITIVVVARNDEMHDSQYICRCLKQAMETCDTFCPEVRVLLQTNDGIRMSIFHCISGKGVVKVEKDKNEANTIRMRMFADIL</sequence>
<evidence type="ECO:0000259" key="1">
    <source>
        <dbReference type="SMART" id="SM00256"/>
    </source>
</evidence>
<protein>
    <recommendedName>
        <fullName evidence="1">F-box domain-containing protein</fullName>
    </recommendedName>
</protein>
<dbReference type="Pfam" id="PF12937">
    <property type="entry name" value="F-box-like"/>
    <property type="match status" value="1"/>
</dbReference>
<dbReference type="Gene3D" id="3.80.10.10">
    <property type="entry name" value="Ribonuclease Inhibitor"/>
    <property type="match status" value="1"/>
</dbReference>
<dbReference type="SUPFAM" id="SSF81383">
    <property type="entry name" value="F-box domain"/>
    <property type="match status" value="1"/>
</dbReference>
<keyword evidence="3" id="KW-1185">Reference proteome</keyword>
<dbReference type="GO" id="GO:0005737">
    <property type="term" value="C:cytoplasm"/>
    <property type="evidence" value="ECO:0007669"/>
    <property type="project" value="TreeGrafter"/>
</dbReference>
<dbReference type="SMART" id="SM00256">
    <property type="entry name" value="FBOX"/>
    <property type="match status" value="1"/>
</dbReference>
<dbReference type="AlphaFoldDB" id="A0A8H7SF49"/>
<dbReference type="Proteomes" id="UP000646827">
    <property type="component" value="Unassembled WGS sequence"/>
</dbReference>
<feature type="domain" description="F-box" evidence="1">
    <location>
        <begin position="134"/>
        <end position="175"/>
    </location>
</feature>
<dbReference type="Gene3D" id="1.20.1280.50">
    <property type="match status" value="1"/>
</dbReference>
<evidence type="ECO:0000313" key="2">
    <source>
        <dbReference type="EMBL" id="KAG2227007.1"/>
    </source>
</evidence>